<evidence type="ECO:0000313" key="2">
    <source>
        <dbReference type="Proteomes" id="UP001149090"/>
    </source>
</evidence>
<proteinExistence type="predicted"/>
<dbReference type="Proteomes" id="UP001149090">
    <property type="component" value="Unassembled WGS sequence"/>
</dbReference>
<organism evidence="1 2">
    <name type="scientific">Anaeramoeba ignava</name>
    <name type="common">Anaerobic marine amoeba</name>
    <dbReference type="NCBI Taxonomy" id="1746090"/>
    <lineage>
        <taxon>Eukaryota</taxon>
        <taxon>Metamonada</taxon>
        <taxon>Anaeramoebidae</taxon>
        <taxon>Anaeramoeba</taxon>
    </lineage>
</organism>
<sequence length="151" mass="18259">MMQIKHLFTDIMDHFWNQEQHFSMNQLQDLDILFQFMKMLLLLELMMQIKYLFTDIMDHFGIKNKFLNESSSNFGWTLSIYEDVIAIWNLYCKKHLFTDTMIYGNFYCYWSWGMQAKHLFKASLIPQVNIVNCSSLFHHLIVIGMKFNFLL</sequence>
<keyword evidence="2" id="KW-1185">Reference proteome</keyword>
<accession>A0A9Q0LWV4</accession>
<dbReference type="AlphaFoldDB" id="A0A9Q0LWV4"/>
<evidence type="ECO:0000313" key="1">
    <source>
        <dbReference type="EMBL" id="KAJ5080014.1"/>
    </source>
</evidence>
<protein>
    <submittedName>
        <fullName evidence="1">Uncharacterized protein</fullName>
    </submittedName>
</protein>
<name>A0A9Q0LWV4_ANAIG</name>
<reference evidence="1" key="1">
    <citation type="submission" date="2022-10" db="EMBL/GenBank/DDBJ databases">
        <title>Novel sulphate-reducing endosymbionts in the free-living metamonad Anaeramoeba.</title>
        <authorList>
            <person name="Jerlstrom-Hultqvist J."/>
            <person name="Cepicka I."/>
            <person name="Gallot-Lavallee L."/>
            <person name="Salas-Leiva D."/>
            <person name="Curtis B.A."/>
            <person name="Zahonova K."/>
            <person name="Pipaliya S."/>
            <person name="Dacks J."/>
            <person name="Roger A.J."/>
        </authorList>
    </citation>
    <scope>NUCLEOTIDE SEQUENCE</scope>
    <source>
        <strain evidence="1">BMAN</strain>
    </source>
</reference>
<comment type="caution">
    <text evidence="1">The sequence shown here is derived from an EMBL/GenBank/DDBJ whole genome shotgun (WGS) entry which is preliminary data.</text>
</comment>
<gene>
    <name evidence="1" type="ORF">M0811_14222</name>
</gene>
<dbReference type="EMBL" id="JAPDFW010000016">
    <property type="protein sequence ID" value="KAJ5080014.1"/>
    <property type="molecule type" value="Genomic_DNA"/>
</dbReference>